<sequence length="54" mass="5860">MLNWGLMFLVIALIAALLGFGALAGTAAWAAKIVFIVAIVVWIISFFTDRRPPL</sequence>
<dbReference type="GO" id="GO:0005886">
    <property type="term" value="C:plasma membrane"/>
    <property type="evidence" value="ECO:0007669"/>
    <property type="project" value="InterPro"/>
</dbReference>
<dbReference type="InterPro" id="IPR009760">
    <property type="entry name" value="DUF1328"/>
</dbReference>
<reference evidence="6" key="1">
    <citation type="submission" date="2024-05" db="EMBL/GenBank/DDBJ databases">
        <authorList>
            <person name="Mugo M.M."/>
            <person name="Musyoki A.M."/>
            <person name="Makumi A.M."/>
            <person name="Mutai I."/>
            <person name="Drechsel O."/>
            <person name="Kering K.K."/>
            <person name="Muturi P."/>
            <person name="Mbae C.K."/>
            <person name="Kariuki S.M."/>
        </authorList>
    </citation>
    <scope>NUCLEOTIDE SEQUENCE</scope>
</reference>
<keyword evidence="2 5" id="KW-0812">Transmembrane</keyword>
<dbReference type="HAMAP" id="MF_01361">
    <property type="entry name" value="UPF0391"/>
    <property type="match status" value="1"/>
</dbReference>
<evidence type="ECO:0000256" key="2">
    <source>
        <dbReference type="ARBA" id="ARBA00022692"/>
    </source>
</evidence>
<dbReference type="Pfam" id="PF07043">
    <property type="entry name" value="DUF1328"/>
    <property type="match status" value="1"/>
</dbReference>
<protein>
    <submittedName>
        <fullName evidence="6">Uncharacterized protein</fullName>
    </submittedName>
</protein>
<keyword evidence="3 5" id="KW-1133">Transmembrane helix</keyword>
<organism evidence="6">
    <name type="scientific">Salmonella phage vB_SEnST11_KE23</name>
    <dbReference type="NCBI Taxonomy" id="3161174"/>
    <lineage>
        <taxon>Viruses</taxon>
        <taxon>Duplodnaviria</taxon>
        <taxon>Heunggongvirae</taxon>
        <taxon>Uroviricota</taxon>
        <taxon>Caudoviricetes</taxon>
        <taxon>Vequintavirinae</taxon>
        <taxon>Seunavirus</taxon>
    </lineage>
</organism>
<name>A0AAU8GFA4_9CAUD</name>
<evidence type="ECO:0000256" key="3">
    <source>
        <dbReference type="ARBA" id="ARBA00022989"/>
    </source>
</evidence>
<feature type="transmembrane region" description="Helical" evidence="5">
    <location>
        <begin position="29"/>
        <end position="48"/>
    </location>
</feature>
<feature type="transmembrane region" description="Helical" evidence="5">
    <location>
        <begin position="6"/>
        <end position="24"/>
    </location>
</feature>
<keyword evidence="1" id="KW-1003">Cell membrane</keyword>
<dbReference type="NCBIfam" id="NF010229">
    <property type="entry name" value="PRK13682.1-4"/>
    <property type="match status" value="1"/>
</dbReference>
<evidence type="ECO:0000256" key="1">
    <source>
        <dbReference type="ARBA" id="ARBA00022475"/>
    </source>
</evidence>
<evidence type="ECO:0000256" key="5">
    <source>
        <dbReference type="SAM" id="Phobius"/>
    </source>
</evidence>
<gene>
    <name evidence="6" type="ORF">YRYPWZST_CDS0191</name>
</gene>
<evidence type="ECO:0000313" key="6">
    <source>
        <dbReference type="EMBL" id="XCH40592.1"/>
    </source>
</evidence>
<dbReference type="PIRSF" id="PIRSF036466">
    <property type="entry name" value="UCP036466"/>
    <property type="match status" value="1"/>
</dbReference>
<keyword evidence="4 5" id="KW-0472">Membrane</keyword>
<accession>A0AAU8GFA4</accession>
<dbReference type="EMBL" id="PP856722">
    <property type="protein sequence ID" value="XCH40592.1"/>
    <property type="molecule type" value="Genomic_DNA"/>
</dbReference>
<evidence type="ECO:0000256" key="4">
    <source>
        <dbReference type="ARBA" id="ARBA00023136"/>
    </source>
</evidence>
<proteinExistence type="inferred from homology"/>